<dbReference type="InterPro" id="IPR001763">
    <property type="entry name" value="Rhodanese-like_dom"/>
</dbReference>
<comment type="caution">
    <text evidence="3">The sequence shown here is derived from an EMBL/GenBank/DDBJ whole genome shotgun (WGS) entry which is preliminary data.</text>
</comment>
<accession>A0A9D7SEJ0</accession>
<feature type="compositionally biased region" description="Pro residues" evidence="1">
    <location>
        <begin position="53"/>
        <end position="65"/>
    </location>
</feature>
<feature type="domain" description="Rhodanese" evidence="2">
    <location>
        <begin position="111"/>
        <end position="209"/>
    </location>
</feature>
<proteinExistence type="predicted"/>
<dbReference type="Proteomes" id="UP000886657">
    <property type="component" value="Unassembled WGS sequence"/>
</dbReference>
<organism evidence="3 4">
    <name type="scientific">Candidatus Geothrix skivensis</name>
    <dbReference type="NCBI Taxonomy" id="2954439"/>
    <lineage>
        <taxon>Bacteria</taxon>
        <taxon>Pseudomonadati</taxon>
        <taxon>Acidobacteriota</taxon>
        <taxon>Holophagae</taxon>
        <taxon>Holophagales</taxon>
        <taxon>Holophagaceae</taxon>
        <taxon>Geothrix</taxon>
    </lineage>
</organism>
<dbReference type="InterPro" id="IPR036873">
    <property type="entry name" value="Rhodanese-like_dom_sf"/>
</dbReference>
<dbReference type="Gene3D" id="3.40.250.10">
    <property type="entry name" value="Rhodanese-like domain"/>
    <property type="match status" value="1"/>
</dbReference>
<evidence type="ECO:0000313" key="3">
    <source>
        <dbReference type="EMBL" id="MBK9796147.1"/>
    </source>
</evidence>
<dbReference type="EMBL" id="JADKIO010000005">
    <property type="protein sequence ID" value="MBK9796147.1"/>
    <property type="molecule type" value="Genomic_DNA"/>
</dbReference>
<protein>
    <submittedName>
        <fullName evidence="3">Rhodanese-like domain-containing protein</fullName>
    </submittedName>
</protein>
<dbReference type="PROSITE" id="PS50206">
    <property type="entry name" value="RHODANESE_3"/>
    <property type="match status" value="1"/>
</dbReference>
<dbReference type="CDD" id="cd00158">
    <property type="entry name" value="RHOD"/>
    <property type="match status" value="1"/>
</dbReference>
<dbReference type="Pfam" id="PF00581">
    <property type="entry name" value="Rhodanese"/>
    <property type="match status" value="1"/>
</dbReference>
<name>A0A9D7SEJ0_9BACT</name>
<evidence type="ECO:0000256" key="1">
    <source>
        <dbReference type="SAM" id="MobiDB-lite"/>
    </source>
</evidence>
<sequence length="212" mass="22582">MRREPGTTLLRMLALAGLAASAALIANALAPPARRLAWLGAVLPPPTALVPSLLPNPPAPPAPAPEPEKPKALPSPPPGLRTPASPPVMPPAPTASGPIREVNGAEAWKAFQSGVPFLDARRSAEYAEGHVAGAFCTPVWESDLEDRLIGFKATRRPGPDDPIVIYCSGGDCKDSHLLADRLLKEGYFHLLIYRDGFPDWVARKHPIEKGQP</sequence>
<dbReference type="SMART" id="SM00450">
    <property type="entry name" value="RHOD"/>
    <property type="match status" value="1"/>
</dbReference>
<dbReference type="AlphaFoldDB" id="A0A9D7SEJ0"/>
<gene>
    <name evidence="3" type="ORF">IPP58_06580</name>
</gene>
<evidence type="ECO:0000259" key="2">
    <source>
        <dbReference type="PROSITE" id="PS50206"/>
    </source>
</evidence>
<dbReference type="SUPFAM" id="SSF52821">
    <property type="entry name" value="Rhodanese/Cell cycle control phosphatase"/>
    <property type="match status" value="1"/>
</dbReference>
<feature type="region of interest" description="Disordered" evidence="1">
    <location>
        <begin position="53"/>
        <end position="99"/>
    </location>
</feature>
<feature type="compositionally biased region" description="Pro residues" evidence="1">
    <location>
        <begin position="73"/>
        <end position="93"/>
    </location>
</feature>
<reference evidence="3" key="1">
    <citation type="submission" date="2020-10" db="EMBL/GenBank/DDBJ databases">
        <title>Connecting structure to function with the recovery of over 1000 high-quality activated sludge metagenome-assembled genomes encoding full-length rRNA genes using long-read sequencing.</title>
        <authorList>
            <person name="Singleton C.M."/>
            <person name="Petriglieri F."/>
            <person name="Kristensen J.M."/>
            <person name="Kirkegaard R.H."/>
            <person name="Michaelsen T.Y."/>
            <person name="Andersen M.H."/>
            <person name="Karst S.M."/>
            <person name="Dueholm M.S."/>
            <person name="Nielsen P.H."/>
            <person name="Albertsen M."/>
        </authorList>
    </citation>
    <scope>NUCLEOTIDE SEQUENCE</scope>
    <source>
        <strain evidence="3">Skiv_18-Q3-R9-52_MAXAC.067</strain>
    </source>
</reference>
<evidence type="ECO:0000313" key="4">
    <source>
        <dbReference type="Proteomes" id="UP000886657"/>
    </source>
</evidence>